<reference evidence="5 6" key="1">
    <citation type="submission" date="2019-07" db="EMBL/GenBank/DDBJ databases">
        <title>Whole genome shotgun sequence of Actinotalea fermentans NBRC 105374.</title>
        <authorList>
            <person name="Hosoyama A."/>
            <person name="Uohara A."/>
            <person name="Ohji S."/>
            <person name="Ichikawa N."/>
        </authorList>
    </citation>
    <scope>NUCLEOTIDE SEQUENCE [LARGE SCALE GENOMIC DNA]</scope>
    <source>
        <strain evidence="5 6">NBRC 105374</strain>
    </source>
</reference>
<gene>
    <name evidence="5" type="ORF">AFE02nite_01470</name>
</gene>
<feature type="domain" description="Phospholipid/glycerol acyltransferase" evidence="4">
    <location>
        <begin position="45"/>
        <end position="162"/>
    </location>
</feature>
<evidence type="ECO:0000256" key="2">
    <source>
        <dbReference type="ARBA" id="ARBA00023315"/>
    </source>
</evidence>
<dbReference type="SMART" id="SM00563">
    <property type="entry name" value="PlsC"/>
    <property type="match status" value="1"/>
</dbReference>
<feature type="transmembrane region" description="Helical" evidence="3">
    <location>
        <begin position="377"/>
        <end position="396"/>
    </location>
</feature>
<evidence type="ECO:0000256" key="1">
    <source>
        <dbReference type="ARBA" id="ARBA00022679"/>
    </source>
</evidence>
<dbReference type="SUPFAM" id="SSF69593">
    <property type="entry name" value="Glycerol-3-phosphate (1)-acyltransferase"/>
    <property type="match status" value="1"/>
</dbReference>
<evidence type="ECO:0000313" key="5">
    <source>
        <dbReference type="EMBL" id="GEN78413.1"/>
    </source>
</evidence>
<keyword evidence="3" id="KW-1133">Transmembrane helix</keyword>
<dbReference type="Pfam" id="PF01553">
    <property type="entry name" value="Acyltransferase"/>
    <property type="match status" value="1"/>
</dbReference>
<protein>
    <recommendedName>
        <fullName evidence="4">Phospholipid/glycerol acyltransferase domain-containing protein</fullName>
    </recommendedName>
</protein>
<comment type="caution">
    <text evidence="5">The sequence shown here is derived from an EMBL/GenBank/DDBJ whole genome shotgun (WGS) entry which is preliminary data.</text>
</comment>
<proteinExistence type="predicted"/>
<dbReference type="Proteomes" id="UP000321484">
    <property type="component" value="Unassembled WGS sequence"/>
</dbReference>
<dbReference type="EMBL" id="BJYK01000001">
    <property type="protein sequence ID" value="GEN78413.1"/>
    <property type="molecule type" value="Genomic_DNA"/>
</dbReference>
<dbReference type="OrthoDB" id="9808424at2"/>
<name>A0A511YT89_9CELL</name>
<organism evidence="5 6">
    <name type="scientific">Actinotalea fermentans</name>
    <dbReference type="NCBI Taxonomy" id="43671"/>
    <lineage>
        <taxon>Bacteria</taxon>
        <taxon>Bacillati</taxon>
        <taxon>Actinomycetota</taxon>
        <taxon>Actinomycetes</taxon>
        <taxon>Micrococcales</taxon>
        <taxon>Cellulomonadaceae</taxon>
        <taxon>Actinotalea</taxon>
    </lineage>
</organism>
<keyword evidence="2" id="KW-0012">Acyltransferase</keyword>
<keyword evidence="3" id="KW-0812">Transmembrane</keyword>
<dbReference type="AlphaFoldDB" id="A0A511YT89"/>
<keyword evidence="3" id="KW-0472">Membrane</keyword>
<evidence type="ECO:0000256" key="3">
    <source>
        <dbReference type="SAM" id="Phobius"/>
    </source>
</evidence>
<dbReference type="PANTHER" id="PTHR10434">
    <property type="entry name" value="1-ACYL-SN-GLYCEROL-3-PHOSPHATE ACYLTRANSFERASE"/>
    <property type="match status" value="1"/>
</dbReference>
<accession>A0A511YT89</accession>
<dbReference type="GO" id="GO:0006654">
    <property type="term" value="P:phosphatidic acid biosynthetic process"/>
    <property type="evidence" value="ECO:0007669"/>
    <property type="project" value="TreeGrafter"/>
</dbReference>
<dbReference type="GO" id="GO:0003841">
    <property type="term" value="F:1-acylglycerol-3-phosphate O-acyltransferase activity"/>
    <property type="evidence" value="ECO:0007669"/>
    <property type="project" value="TreeGrafter"/>
</dbReference>
<keyword evidence="6" id="KW-1185">Reference proteome</keyword>
<evidence type="ECO:0000313" key="6">
    <source>
        <dbReference type="Proteomes" id="UP000321484"/>
    </source>
</evidence>
<dbReference type="PANTHER" id="PTHR10434:SF11">
    <property type="entry name" value="1-ACYL-SN-GLYCEROL-3-PHOSPHATE ACYLTRANSFERASE"/>
    <property type="match status" value="1"/>
</dbReference>
<dbReference type="CDD" id="cd07989">
    <property type="entry name" value="LPLAT_AGPAT-like"/>
    <property type="match status" value="1"/>
</dbReference>
<dbReference type="InterPro" id="IPR002123">
    <property type="entry name" value="Plipid/glycerol_acylTrfase"/>
</dbReference>
<sequence length="403" mass="42524">MSARRRVGLPRGPNVAGALRHTIWRNVFHAVGGYRVRGRAPYEAMVVVANHASHADTPALVAAFPSPYKPVVVAADDYWYSSPVRRRLLELAIGAVPVSRAGGGYEALVEGAQRVLGTGSSLLVFPEGTRSTDGTLGEFRTGAARIAKEFDVPLLPVAVVGTRELLPKGGRLRRGPVEVRLGQVIQPEDLDEDLAAAREQIAALLAEGPPVPSESRTWRVLRHHLDGPVGLTAAAAWGFAEAIVWPVTAELFLVLFASANPRRAVPASAALAAGSAAGLVTTAVLTRRGVVVPAPWVTPSMRATAREHMATGAGGIWRQALNGVPSKLYGAEAGRSGVPLGRFAVAALGARGVRALAVGAAVAVSARRAEPFLKRFYGPYLGLTTLGFGAGLWLVIRRWRTRG</sequence>
<keyword evidence="1" id="KW-0808">Transferase</keyword>
<dbReference type="RefSeq" id="WP_146818930.1">
    <property type="nucleotide sequence ID" value="NZ_BJYK01000001.1"/>
</dbReference>
<evidence type="ECO:0000259" key="4">
    <source>
        <dbReference type="SMART" id="SM00563"/>
    </source>
</evidence>